<feature type="compositionally biased region" description="Polar residues" evidence="1">
    <location>
        <begin position="1243"/>
        <end position="1272"/>
    </location>
</feature>
<feature type="compositionally biased region" description="Low complexity" evidence="1">
    <location>
        <begin position="1061"/>
        <end position="1079"/>
    </location>
</feature>
<name>A0A2H3JLU5_WOLCO</name>
<feature type="region of interest" description="Disordered" evidence="1">
    <location>
        <begin position="645"/>
        <end position="1106"/>
    </location>
</feature>
<feature type="compositionally biased region" description="Polar residues" evidence="1">
    <location>
        <begin position="251"/>
        <end position="262"/>
    </location>
</feature>
<feature type="compositionally biased region" description="Polar residues" evidence="1">
    <location>
        <begin position="1129"/>
        <end position="1140"/>
    </location>
</feature>
<feature type="compositionally biased region" description="Low complexity" evidence="1">
    <location>
        <begin position="661"/>
        <end position="683"/>
    </location>
</feature>
<organism evidence="2 3">
    <name type="scientific">Wolfiporia cocos (strain MD-104)</name>
    <name type="common">Brown rot fungus</name>
    <dbReference type="NCBI Taxonomy" id="742152"/>
    <lineage>
        <taxon>Eukaryota</taxon>
        <taxon>Fungi</taxon>
        <taxon>Dikarya</taxon>
        <taxon>Basidiomycota</taxon>
        <taxon>Agaricomycotina</taxon>
        <taxon>Agaricomycetes</taxon>
        <taxon>Polyporales</taxon>
        <taxon>Phaeolaceae</taxon>
        <taxon>Wolfiporia</taxon>
    </lineage>
</organism>
<feature type="compositionally biased region" description="Low complexity" evidence="1">
    <location>
        <begin position="1036"/>
        <end position="1054"/>
    </location>
</feature>
<feature type="compositionally biased region" description="Low complexity" evidence="1">
    <location>
        <begin position="1086"/>
        <end position="1106"/>
    </location>
</feature>
<feature type="compositionally biased region" description="Low complexity" evidence="1">
    <location>
        <begin position="719"/>
        <end position="739"/>
    </location>
</feature>
<feature type="compositionally biased region" description="Low complexity" evidence="1">
    <location>
        <begin position="1275"/>
        <end position="1315"/>
    </location>
</feature>
<feature type="compositionally biased region" description="Polar residues" evidence="1">
    <location>
        <begin position="1316"/>
        <end position="1346"/>
    </location>
</feature>
<feature type="compositionally biased region" description="Basic and acidic residues" evidence="1">
    <location>
        <begin position="428"/>
        <end position="442"/>
    </location>
</feature>
<sequence>MSSARNESADLEPAGRPLARTGSGSFIGTIKTIITKPLSWFSSQESDFEEEDVQGKRRRTAQPERDAREVEEGGARAKRKRIHSPEPDIEAQVQVQAQAQVQAPVQAPVRAAPPRAGYLDVPESLIAAPSRPPPARPQPGPVRTLSLASRTETARRSRSPAPRPGAALPIDPPPRAHSRDVSMEPAPMEPAAPEPVAWRETQASSRASTIEPPSSQSSDSAYVPSVSTLVREASTESAFSSRAGSVGPSFTLRSSLTPQPSGQGYGPKIVRPRRDPSEPPPLTTLLSKPAFVRPPQAHQRSQSLVPEALRSMTIRGTPEPPQSQPPAPALIDRSLSMPSAVARPVNPAELALQNLNVYKVPLLPTRLREMRSRPLQYAERTMRRQVEVEPRSPSWKPDLDLLEKKGRKGKERKKPYAGEGGVKRMLARVREEEEEERLREHEDDMEDDSGEEQAEVGVQTQDEIPPLPAEGDDSASRPLEFGREPKLRVGRPTQSRDRIDPHSRSKNRFSAAFTDEDDEDEIWGDEGRAAASLEKPPMPRPAPRYQPPAGFSFSKEAPPIRRDANDQDEDLPIPSLPFAFNKPAADSVAEKHDAATGAEIRPSGFVQTGTKSTSLVPTVDTGPLPASTAPAPATPILKAAPAIALTPPTPLPAEKSALSEPAASTSTASAPKSPPAASKSGPPNFFASSAFVEKHGSVALPPGGLFGKPSARAPAADQSSGGFTTSIFGSASSAAPSAAQDKPASEPKSTPAWAASLGTGTPVSAFGAIASSSDPSPSTSTGLTGSSTGSSLFGNPPATTAAPATTASAPSLFGGASEKPAEKPATSTSFSFGAPEKSADKSVAPTSFSFGATETPAEKPATSTAFSFGAPEKPADKSAPSTAFSFGASDKPADKPATSTTFSFGAPAKPAENAAAPGSPAPLTRQLSFGAPSPVGDGTGGGSQPSSPFTSVAATRSVSPAPPPLSLGAPAASNEPPKFTFGAPKQEAPDASKGTFAAPAEPAKPPAFGSASGSGFGSSGAANADGSKPLFAFGQSAAPASPAAEAPKSPFLSAGSGGFSLGTPASSAPASGSTSAAAPVFSFGGASAPQPASSADKPSLFGSASASGTSAFGTSFGTNAGTDKPFAFASTTPRTASPPRNDQEVSMDESPSRGPGMDTNGNGKEPLKVTTSFSFGSSGPASGFGSPASGGSSANAFGAPAASTSSLFGSKTEVKTEKPSTGFSFGSSSGPTSAFGAKAPEPAQSSSVPTAFGSSSSNVPAFTFSQAPSSGPNIFAAAAPSSNPTSPAFSAPAFSFGTTPTSATAPSSGFSFGSTQPTSPAIPNSRSPSASGSTNAPTFVFGQSANAPPTAFGAPSAPGAPGTPGAEPPLFVMGSTNSSSTSTTTGPHGRMMKKLPTRRGGKR</sequence>
<feature type="compositionally biased region" description="Basic and acidic residues" evidence="1">
    <location>
        <begin position="494"/>
        <end position="503"/>
    </location>
</feature>
<dbReference type="OMA" id="KEPAHNT"/>
<feature type="compositionally biased region" description="Low complexity" evidence="1">
    <location>
        <begin position="1347"/>
        <end position="1385"/>
    </location>
</feature>
<feature type="compositionally biased region" description="Acidic residues" evidence="1">
    <location>
        <begin position="443"/>
        <end position="454"/>
    </location>
</feature>
<dbReference type="STRING" id="742152.A0A2H3JLU5"/>
<feature type="compositionally biased region" description="Polar residues" evidence="1">
    <location>
        <begin position="944"/>
        <end position="956"/>
    </location>
</feature>
<feature type="compositionally biased region" description="Low complexity" evidence="1">
    <location>
        <begin position="1219"/>
        <end position="1237"/>
    </location>
</feature>
<feature type="region of interest" description="Disordered" evidence="1">
    <location>
        <begin position="1"/>
        <end position="26"/>
    </location>
</feature>
<feature type="compositionally biased region" description="Acidic residues" evidence="1">
    <location>
        <begin position="514"/>
        <end position="524"/>
    </location>
</feature>
<feature type="compositionally biased region" description="Basic and acidic residues" evidence="1">
    <location>
        <begin position="61"/>
        <end position="75"/>
    </location>
</feature>
<feature type="compositionally biased region" description="Polar residues" evidence="1">
    <location>
        <begin position="201"/>
        <end position="228"/>
    </location>
</feature>
<dbReference type="Proteomes" id="UP000218811">
    <property type="component" value="Unassembled WGS sequence"/>
</dbReference>
<gene>
    <name evidence="2" type="ORF">WOLCODRAFT_142692</name>
</gene>
<feature type="compositionally biased region" description="Low complexity" evidence="1">
    <location>
        <begin position="771"/>
        <end position="811"/>
    </location>
</feature>
<dbReference type="OrthoDB" id="3230904at2759"/>
<feature type="compositionally biased region" description="Pro residues" evidence="1">
    <location>
        <begin position="130"/>
        <end position="140"/>
    </location>
</feature>
<feature type="compositionally biased region" description="Low complexity" evidence="1">
    <location>
        <begin position="997"/>
        <end position="1011"/>
    </location>
</feature>
<reference evidence="2 3" key="1">
    <citation type="journal article" date="2012" name="Science">
        <title>The Paleozoic origin of enzymatic lignin decomposition reconstructed from 31 fungal genomes.</title>
        <authorList>
            <person name="Floudas D."/>
            <person name="Binder M."/>
            <person name="Riley R."/>
            <person name="Barry K."/>
            <person name="Blanchette R.A."/>
            <person name="Henrissat B."/>
            <person name="Martinez A.T."/>
            <person name="Otillar R."/>
            <person name="Spatafora J.W."/>
            <person name="Yadav J.S."/>
            <person name="Aerts A."/>
            <person name="Benoit I."/>
            <person name="Boyd A."/>
            <person name="Carlson A."/>
            <person name="Copeland A."/>
            <person name="Coutinho P.M."/>
            <person name="de Vries R.P."/>
            <person name="Ferreira P."/>
            <person name="Findley K."/>
            <person name="Foster B."/>
            <person name="Gaskell J."/>
            <person name="Glotzer D."/>
            <person name="Gorecki P."/>
            <person name="Heitman J."/>
            <person name="Hesse C."/>
            <person name="Hori C."/>
            <person name="Igarashi K."/>
            <person name="Jurgens J.A."/>
            <person name="Kallen N."/>
            <person name="Kersten P."/>
            <person name="Kohler A."/>
            <person name="Kuees U."/>
            <person name="Kumar T.K.A."/>
            <person name="Kuo A."/>
            <person name="LaButti K."/>
            <person name="Larrondo L.F."/>
            <person name="Lindquist E."/>
            <person name="Ling A."/>
            <person name="Lombard V."/>
            <person name="Lucas S."/>
            <person name="Lundell T."/>
            <person name="Martin R."/>
            <person name="McLaughlin D.J."/>
            <person name="Morgenstern I."/>
            <person name="Morin E."/>
            <person name="Murat C."/>
            <person name="Nagy L.G."/>
            <person name="Nolan M."/>
            <person name="Ohm R.A."/>
            <person name="Patyshakuliyeva A."/>
            <person name="Rokas A."/>
            <person name="Ruiz-Duenas F.J."/>
            <person name="Sabat G."/>
            <person name="Salamov A."/>
            <person name="Samejima M."/>
            <person name="Schmutz J."/>
            <person name="Slot J.C."/>
            <person name="St John F."/>
            <person name="Stenlid J."/>
            <person name="Sun H."/>
            <person name="Sun S."/>
            <person name="Syed K."/>
            <person name="Tsang A."/>
            <person name="Wiebenga A."/>
            <person name="Young D."/>
            <person name="Pisabarro A."/>
            <person name="Eastwood D.C."/>
            <person name="Martin F."/>
            <person name="Cullen D."/>
            <person name="Grigoriev I.V."/>
            <person name="Hibbett D.S."/>
        </authorList>
    </citation>
    <scope>NUCLEOTIDE SEQUENCE [LARGE SCALE GENOMIC DNA]</scope>
    <source>
        <strain evidence="2 3">MD-104</strain>
    </source>
</reference>
<feature type="compositionally biased region" description="Polar residues" evidence="1">
    <location>
        <begin position="605"/>
        <end position="616"/>
    </location>
</feature>
<proteinExistence type="predicted"/>
<feature type="region of interest" description="Disordered" evidence="1">
    <location>
        <begin position="1122"/>
        <end position="1403"/>
    </location>
</feature>
<feature type="compositionally biased region" description="Low complexity" evidence="1">
    <location>
        <begin position="91"/>
        <end position="116"/>
    </location>
</feature>
<evidence type="ECO:0008006" key="4">
    <source>
        <dbReference type="Google" id="ProtNLM"/>
    </source>
</evidence>
<accession>A0A2H3JLU5</accession>
<dbReference type="EMBL" id="KB467942">
    <property type="protein sequence ID" value="PCH38698.1"/>
    <property type="molecule type" value="Genomic_DNA"/>
</dbReference>
<evidence type="ECO:0000313" key="2">
    <source>
        <dbReference type="EMBL" id="PCH38698.1"/>
    </source>
</evidence>
<feature type="compositionally biased region" description="Basic residues" evidence="1">
    <location>
        <begin position="1390"/>
        <end position="1403"/>
    </location>
</feature>
<feature type="compositionally biased region" description="Pro residues" evidence="1">
    <location>
        <begin position="536"/>
        <end position="546"/>
    </location>
</feature>
<feature type="compositionally biased region" description="Low complexity" evidence="1">
    <location>
        <begin position="141"/>
        <end position="151"/>
    </location>
</feature>
<keyword evidence="3" id="KW-1185">Reference proteome</keyword>
<feature type="compositionally biased region" description="Low complexity" evidence="1">
    <location>
        <begin position="906"/>
        <end position="917"/>
    </location>
</feature>
<evidence type="ECO:0000313" key="3">
    <source>
        <dbReference type="Proteomes" id="UP000218811"/>
    </source>
</evidence>
<feature type="compositionally biased region" description="Pro residues" evidence="1">
    <location>
        <begin position="318"/>
        <end position="328"/>
    </location>
</feature>
<evidence type="ECO:0000256" key="1">
    <source>
        <dbReference type="SAM" id="MobiDB-lite"/>
    </source>
</evidence>
<feature type="compositionally biased region" description="Basic residues" evidence="1">
    <location>
        <begin position="405"/>
        <end position="415"/>
    </location>
</feature>
<protein>
    <recommendedName>
        <fullName evidence="4">Nuclear pore complex NUP2/50/61 domain-containing protein</fullName>
    </recommendedName>
</protein>
<feature type="region of interest" description="Disordered" evidence="1">
    <location>
        <begin position="384"/>
        <end position="632"/>
    </location>
</feature>
<feature type="compositionally biased region" description="Low complexity" evidence="1">
    <location>
        <begin position="1170"/>
        <end position="1205"/>
    </location>
</feature>
<feature type="region of interest" description="Disordered" evidence="1">
    <location>
        <begin position="41"/>
        <end position="330"/>
    </location>
</feature>